<dbReference type="PANTHER" id="PTHR33175:SF3">
    <property type="entry name" value="DNA-BINDING PROTEIN HU-BETA"/>
    <property type="match status" value="1"/>
</dbReference>
<comment type="similarity">
    <text evidence="2">Belongs to the bacterial histone-like protein family.</text>
</comment>
<name>I7JDW5_BABMR</name>
<evidence type="ECO:0008006" key="5">
    <source>
        <dbReference type="Google" id="ProtNLM"/>
    </source>
</evidence>
<dbReference type="KEGG" id="bmic:BmR1_04g09420"/>
<dbReference type="GO" id="GO:0003677">
    <property type="term" value="F:DNA binding"/>
    <property type="evidence" value="ECO:0007669"/>
    <property type="project" value="UniProtKB-KW"/>
</dbReference>
<dbReference type="InterPro" id="IPR000119">
    <property type="entry name" value="Hist_DNA-bd"/>
</dbReference>
<accession>I7JDW5</accession>
<dbReference type="OrthoDB" id="365662at2759"/>
<dbReference type="GeneID" id="24426509"/>
<keyword evidence="4" id="KW-1185">Reference proteome</keyword>
<dbReference type="Pfam" id="PF00216">
    <property type="entry name" value="Bac_DNA_binding"/>
    <property type="match status" value="1"/>
</dbReference>
<evidence type="ECO:0000256" key="2">
    <source>
        <dbReference type="RuleBase" id="RU003939"/>
    </source>
</evidence>
<dbReference type="EMBL" id="LN871599">
    <property type="protein sequence ID" value="CCF76055.1"/>
    <property type="molecule type" value="Genomic_DNA"/>
</dbReference>
<dbReference type="CDD" id="cd13832">
    <property type="entry name" value="IHF"/>
    <property type="match status" value="1"/>
</dbReference>
<organism evidence="3 4">
    <name type="scientific">Babesia microti (strain RI)</name>
    <dbReference type="NCBI Taxonomy" id="1133968"/>
    <lineage>
        <taxon>Eukaryota</taxon>
        <taxon>Sar</taxon>
        <taxon>Alveolata</taxon>
        <taxon>Apicomplexa</taxon>
        <taxon>Aconoidasida</taxon>
        <taxon>Piroplasmida</taxon>
        <taxon>Babesiidae</taxon>
        <taxon>Babesia</taxon>
    </lineage>
</organism>
<dbReference type="InterPro" id="IPR010992">
    <property type="entry name" value="IHF-like_DNA-bd_dom_sf"/>
</dbReference>
<gene>
    <name evidence="3" type="ORF">BmR1_04g09420</name>
</gene>
<evidence type="ECO:0000256" key="1">
    <source>
        <dbReference type="ARBA" id="ARBA00023125"/>
    </source>
</evidence>
<reference evidence="3 4" key="1">
    <citation type="journal article" date="2012" name="Nucleic Acids Res.">
        <title>Sequencing of the smallest Apicomplexan genome from the human pathogen Babesia microti.</title>
        <authorList>
            <person name="Cornillot E."/>
            <person name="Hadj-Kaddour K."/>
            <person name="Dassouli A."/>
            <person name="Noel B."/>
            <person name="Ranwez V."/>
            <person name="Vacherie B."/>
            <person name="Augagneur Y."/>
            <person name="Bres V."/>
            <person name="Duclos A."/>
            <person name="Randazzo S."/>
            <person name="Carcy B."/>
            <person name="Debierre-Grockiego F."/>
            <person name="Delbecq S."/>
            <person name="Moubri-Menage K."/>
            <person name="Shams-Eldin H."/>
            <person name="Usmani-Brown S."/>
            <person name="Bringaud F."/>
            <person name="Wincker P."/>
            <person name="Vivares C.P."/>
            <person name="Schwarz R.T."/>
            <person name="Schetters T.P."/>
            <person name="Krause P.J."/>
            <person name="Gorenflot A."/>
            <person name="Berry V."/>
            <person name="Barbe V."/>
            <person name="Ben Mamoun C."/>
        </authorList>
    </citation>
    <scope>NUCLEOTIDE SEQUENCE [LARGE SCALE GENOMIC DNA]</scope>
    <source>
        <strain evidence="3 4">RI</strain>
    </source>
</reference>
<dbReference type="RefSeq" id="XP_012650463.1">
    <property type="nucleotide sequence ID" value="XM_012795009.1"/>
</dbReference>
<dbReference type="Proteomes" id="UP000002899">
    <property type="component" value="Chromosome IV"/>
</dbReference>
<protein>
    <recommendedName>
        <fullName evidence="5">Integration host factor subunit alpha</fullName>
    </recommendedName>
</protein>
<dbReference type="GO" id="GO:0030527">
    <property type="term" value="F:structural constituent of chromatin"/>
    <property type="evidence" value="ECO:0007669"/>
    <property type="project" value="InterPro"/>
</dbReference>
<dbReference type="Gene3D" id="4.10.520.10">
    <property type="entry name" value="IHF-like DNA-binding proteins"/>
    <property type="match status" value="1"/>
</dbReference>
<dbReference type="PANTHER" id="PTHR33175">
    <property type="entry name" value="DNA-BINDING PROTEIN HU"/>
    <property type="match status" value="1"/>
</dbReference>
<dbReference type="SMART" id="SM00411">
    <property type="entry name" value="BHL"/>
    <property type="match status" value="1"/>
</dbReference>
<evidence type="ECO:0000313" key="3">
    <source>
        <dbReference type="EMBL" id="CCF76055.1"/>
    </source>
</evidence>
<dbReference type="VEuPathDB" id="PiroplasmaDB:BmR1_04g09420"/>
<sequence>MESKYVCHSHNIFNLSSRIALHINFILLLIIRANYTLAHCRGHETQTFITTHNNYNSSPLYASTQSNVTKKELIAEVASDLGKTQKEVAAVVDTFIQHLVDKMEQNKQVMIPKFGVFSNSLRGERKMRNLQTGEIFTAPPVHVPILRFYDTLKDKVNESIRKGKRG</sequence>
<keyword evidence="1" id="KW-0238">DNA-binding</keyword>
<dbReference type="AlphaFoldDB" id="I7JDW5"/>
<reference evidence="3 4" key="2">
    <citation type="journal article" date="2013" name="PLoS ONE">
        <title>Whole genome mapping and re-organization of the nuclear and mitochondrial genomes of Babesia microti isolates.</title>
        <authorList>
            <person name="Cornillot E."/>
            <person name="Dassouli A."/>
            <person name="Garg A."/>
            <person name="Pachikara N."/>
            <person name="Randazzo S."/>
            <person name="Depoix D."/>
            <person name="Carcy B."/>
            <person name="Delbecq S."/>
            <person name="Frutos R."/>
            <person name="Silva J.C."/>
            <person name="Sutton R."/>
            <person name="Krause P.J."/>
            <person name="Mamoun C.B."/>
        </authorList>
    </citation>
    <scope>NUCLEOTIDE SEQUENCE [LARGE SCALE GENOMIC DNA]</scope>
    <source>
        <strain evidence="3 4">RI</strain>
    </source>
</reference>
<evidence type="ECO:0000313" key="4">
    <source>
        <dbReference type="Proteomes" id="UP000002899"/>
    </source>
</evidence>
<proteinExistence type="inferred from homology"/>
<dbReference type="SUPFAM" id="SSF47729">
    <property type="entry name" value="IHF-like DNA-binding proteins"/>
    <property type="match status" value="1"/>
</dbReference>
<reference evidence="3 4" key="3">
    <citation type="journal article" date="2016" name="Sci. Rep.">
        <title>Genome-wide diversity and gene expression profiling of Babesia microti isolates identify polymorphic genes that mediate host-pathogen interactions.</title>
        <authorList>
            <person name="Silva J.C."/>
            <person name="Cornillot E."/>
            <person name="McCracken C."/>
            <person name="Usmani-Brown S."/>
            <person name="Dwivedi A."/>
            <person name="Ifeonu O.O."/>
            <person name="Crabtree J."/>
            <person name="Gotia H.T."/>
            <person name="Virji A.Z."/>
            <person name="Reynes C."/>
            <person name="Colinge J."/>
            <person name="Kumar V."/>
            <person name="Lawres L."/>
            <person name="Pazzi J.E."/>
            <person name="Pablo J.V."/>
            <person name="Hung C."/>
            <person name="Brancato J."/>
            <person name="Kumari P."/>
            <person name="Orvis J."/>
            <person name="Tretina K."/>
            <person name="Chibucos M."/>
            <person name="Ott S."/>
            <person name="Sadzewicz L."/>
            <person name="Sengamalay N."/>
            <person name="Shetty A.C."/>
            <person name="Su Q."/>
            <person name="Tallon L."/>
            <person name="Fraser C.M."/>
            <person name="Frutos R."/>
            <person name="Molina D.M."/>
            <person name="Krause P.J."/>
            <person name="Ben Mamoun C."/>
        </authorList>
    </citation>
    <scope>NUCLEOTIDE SEQUENCE [LARGE SCALE GENOMIC DNA]</scope>
    <source>
        <strain evidence="3 4">RI</strain>
    </source>
</reference>